<dbReference type="GO" id="GO:0005829">
    <property type="term" value="C:cytosol"/>
    <property type="evidence" value="ECO:0007669"/>
    <property type="project" value="TreeGrafter"/>
</dbReference>
<dbReference type="CDD" id="cd01743">
    <property type="entry name" value="GATase1_Anthranilate_Synthase"/>
    <property type="match status" value="1"/>
</dbReference>
<dbReference type="KEGG" id="lle:AYR59_01115"/>
<accession>A0AB33BRB8</accession>
<dbReference type="PRINTS" id="PR00096">
    <property type="entry name" value="GATASE"/>
</dbReference>
<dbReference type="SUPFAM" id="SSF52317">
    <property type="entry name" value="Class I glutamine amidotransferase-like"/>
    <property type="match status" value="1"/>
</dbReference>
<dbReference type="PANTHER" id="PTHR43418:SF4">
    <property type="entry name" value="MULTIFUNCTIONAL TRYPTOPHAN BIOSYNTHESIS PROTEIN"/>
    <property type="match status" value="1"/>
</dbReference>
<sequence length="191" mass="21004">MILLIDNYDSFTYNLYQLLGEFTTNIKVIKNDKLTCHEITELHPQAIILSPGPGNPNDAGVSLEVVENLQGKIPILGVCMGLQVIVQALGGEIIPAQTLMHGKTSNLSFTQTSTLFQGLPKNVTVARYHSLVGNRQNLPTELTVTAYDSQNEIMAVESKANQLYGVQFHPESILTDPKIGRGIVRNFLNEI</sequence>
<dbReference type="InterPro" id="IPR017926">
    <property type="entry name" value="GATASE"/>
</dbReference>
<dbReference type="InterPro" id="IPR006221">
    <property type="entry name" value="TrpG/PapA_dom"/>
</dbReference>
<dbReference type="PRINTS" id="PR00097">
    <property type="entry name" value="ANTSNTHASEII"/>
</dbReference>
<dbReference type="PRINTS" id="PR00099">
    <property type="entry name" value="CPSGATASE"/>
</dbReference>
<evidence type="ECO:0000313" key="3">
    <source>
        <dbReference type="EMBL" id="ANZ58748.1"/>
    </source>
</evidence>
<dbReference type="InterPro" id="IPR029062">
    <property type="entry name" value="Class_I_gatase-like"/>
</dbReference>
<name>A0AB33BRB8_9LACO</name>
<dbReference type="GO" id="GO:0004049">
    <property type="term" value="F:anthranilate synthase activity"/>
    <property type="evidence" value="ECO:0007669"/>
    <property type="project" value="TreeGrafter"/>
</dbReference>
<reference evidence="3 4" key="1">
    <citation type="submission" date="2016-03" db="EMBL/GenBank/DDBJ databases">
        <title>Pediococcus and Lactobacillus from brewery environment - whole genome sequencing and assembly.</title>
        <authorList>
            <person name="Behr J."/>
            <person name="Geissler A.J."/>
            <person name="Vogel R.F."/>
        </authorList>
    </citation>
    <scope>NUCLEOTIDE SEQUENCE [LARGE SCALE GENOMIC DNA]</scope>
    <source>
        <strain evidence="3 4">TMW 1.481</strain>
    </source>
</reference>
<dbReference type="NCBIfam" id="TIGR00566">
    <property type="entry name" value="trpG_papA"/>
    <property type="match status" value="1"/>
</dbReference>
<organism evidence="3 4">
    <name type="scientific">Fructilactobacillus lindneri</name>
    <dbReference type="NCBI Taxonomy" id="53444"/>
    <lineage>
        <taxon>Bacteria</taxon>
        <taxon>Bacillati</taxon>
        <taxon>Bacillota</taxon>
        <taxon>Bacilli</taxon>
        <taxon>Lactobacillales</taxon>
        <taxon>Lactobacillaceae</taxon>
        <taxon>Fructilactobacillus</taxon>
    </lineage>
</organism>
<dbReference type="Pfam" id="PF00117">
    <property type="entry name" value="GATase"/>
    <property type="match status" value="1"/>
</dbReference>
<feature type="domain" description="Glutamine amidotransferase" evidence="2">
    <location>
        <begin position="3"/>
        <end position="177"/>
    </location>
</feature>
<gene>
    <name evidence="3" type="ORF">AYR59_01115</name>
</gene>
<dbReference type="PROSITE" id="PS51273">
    <property type="entry name" value="GATASE_TYPE_1"/>
    <property type="match status" value="1"/>
</dbReference>
<dbReference type="GO" id="GO:0000162">
    <property type="term" value="P:L-tryptophan biosynthetic process"/>
    <property type="evidence" value="ECO:0007669"/>
    <property type="project" value="TreeGrafter"/>
</dbReference>
<keyword evidence="1" id="KW-0315">Glutamine amidotransferase</keyword>
<dbReference type="RefSeq" id="WP_054646595.1">
    <property type="nucleotide sequence ID" value="NZ_CP014872.1"/>
</dbReference>
<dbReference type="GeneID" id="61249480"/>
<dbReference type="Gene3D" id="3.40.50.880">
    <property type="match status" value="1"/>
</dbReference>
<evidence type="ECO:0000313" key="4">
    <source>
        <dbReference type="Proteomes" id="UP000093346"/>
    </source>
</evidence>
<dbReference type="EMBL" id="CP014907">
    <property type="protein sequence ID" value="ANZ58748.1"/>
    <property type="molecule type" value="Genomic_DNA"/>
</dbReference>
<evidence type="ECO:0000256" key="1">
    <source>
        <dbReference type="ARBA" id="ARBA00022962"/>
    </source>
</evidence>
<dbReference type="PANTHER" id="PTHR43418">
    <property type="entry name" value="MULTIFUNCTIONAL TRYPTOPHAN BIOSYNTHESIS PROTEIN-RELATED"/>
    <property type="match status" value="1"/>
</dbReference>
<evidence type="ECO:0000259" key="2">
    <source>
        <dbReference type="Pfam" id="PF00117"/>
    </source>
</evidence>
<dbReference type="FunFam" id="3.40.50.880:FF:000003">
    <property type="entry name" value="Anthranilate synthase component II"/>
    <property type="match status" value="1"/>
</dbReference>
<protein>
    <submittedName>
        <fullName evidence="3">Anthranilate synthase component 2</fullName>
    </submittedName>
</protein>
<proteinExistence type="predicted"/>
<dbReference type="AlphaFoldDB" id="A0AB33BRB8"/>
<dbReference type="Proteomes" id="UP000093346">
    <property type="component" value="Chromosome"/>
</dbReference>
<dbReference type="InterPro" id="IPR050472">
    <property type="entry name" value="Anth_synth/Amidotransfase"/>
</dbReference>